<dbReference type="FunFam" id="2.10.25.10:FF:000037">
    <property type="entry name" value="Signal peptide, CUB domain and EGF-like domain-containing 2"/>
    <property type="match status" value="2"/>
</dbReference>
<accession>A0A4W5RGW9</accession>
<dbReference type="FunFam" id="2.10.25.10:FF:001129">
    <property type="entry name" value="Predicted protein"/>
    <property type="match status" value="1"/>
</dbReference>
<keyword evidence="5" id="KW-0732">Signal</keyword>
<dbReference type="InterPro" id="IPR000742">
    <property type="entry name" value="EGF"/>
</dbReference>
<dbReference type="InterPro" id="IPR026823">
    <property type="entry name" value="cEGF"/>
</dbReference>
<keyword evidence="13" id="KW-1185">Reference proteome</keyword>
<dbReference type="PROSITE" id="PS51041">
    <property type="entry name" value="EMI"/>
    <property type="match status" value="1"/>
</dbReference>
<feature type="domain" description="EMI" evidence="11">
    <location>
        <begin position="33"/>
        <end position="114"/>
    </location>
</feature>
<dbReference type="Gene3D" id="2.10.25.10">
    <property type="entry name" value="Laminin"/>
    <property type="match status" value="7"/>
</dbReference>
<dbReference type="Pfam" id="PF07645">
    <property type="entry name" value="EGF_CA"/>
    <property type="match status" value="1"/>
</dbReference>
<comment type="subcellular location">
    <subcellularLocation>
        <location evidence="1">Secreted</location>
        <location evidence="1">Extracellular space</location>
        <location evidence="1">Extracellular matrix</location>
    </subcellularLocation>
</comment>
<comment type="caution">
    <text evidence="9">Lacks conserved residue(s) required for the propagation of feature annotation.</text>
</comment>
<keyword evidence="6" id="KW-0677">Repeat</keyword>
<evidence type="ECO:0000313" key="12">
    <source>
        <dbReference type="Ensembl" id="ENSHHUP00000089136.1"/>
    </source>
</evidence>
<dbReference type="InterPro" id="IPR052235">
    <property type="entry name" value="Nephronectin_domain"/>
</dbReference>
<dbReference type="PROSITE" id="PS01186">
    <property type="entry name" value="EGF_2"/>
    <property type="match status" value="2"/>
</dbReference>
<evidence type="ECO:0000256" key="5">
    <source>
        <dbReference type="ARBA" id="ARBA00022729"/>
    </source>
</evidence>
<dbReference type="PROSITE" id="PS50026">
    <property type="entry name" value="EGF_3"/>
    <property type="match status" value="2"/>
</dbReference>
<dbReference type="PROSITE" id="PS01187">
    <property type="entry name" value="EGF_CA"/>
    <property type="match status" value="3"/>
</dbReference>
<evidence type="ECO:0000256" key="6">
    <source>
        <dbReference type="ARBA" id="ARBA00022737"/>
    </source>
</evidence>
<dbReference type="Pfam" id="PF07546">
    <property type="entry name" value="EMI"/>
    <property type="match status" value="1"/>
</dbReference>
<sequence>FTYSRFLKDQRVWSASCFHFCHRRNIAILVSSRPNVCAEREVMLVAQRQPCVQAFTRMVKVWKQGCLGQNWCMGYERRTAYYTAYRQVYRQDYQTVYKCCSGWSQLNGEAGCFYGVCFNGGQCRQGSRSSSQLCDCPAGFNGPSCQYDVNECEETNGGCEALCCNTIGSFYCKCPSGEQLKDDGRTCQDIDECQVHNGGCQHGCVNSRGSYHCECNPGSRLHVDGRTCIVENPCLDKNGGCQHDCLVDGGKAHCECRNGYKLAEDRKTCEDIDECESEQTGCAHGCHNTLGSFACVCDTAYEMGADGRQCYRIEMEIVNSCESNNGGCSHHCQHSTELPVCSCNQGYRLEEDLKTCVDLDECGVGSSCCEQDCTNYPGGYECYCAAGYRLNSDGCSCDGICCCLEPHHHHHVPLGPFTLIQSPPSLALNVVEDVCLNNTFGHDCSLTCEDCSNGGLCGPGRDGCHCPDGWTGLICNQSQYLLTANTHRL</sequence>
<organism evidence="12 13">
    <name type="scientific">Hucho hucho</name>
    <name type="common">huchen</name>
    <dbReference type="NCBI Taxonomy" id="62062"/>
    <lineage>
        <taxon>Eukaryota</taxon>
        <taxon>Metazoa</taxon>
        <taxon>Chordata</taxon>
        <taxon>Craniata</taxon>
        <taxon>Vertebrata</taxon>
        <taxon>Euteleostomi</taxon>
        <taxon>Actinopterygii</taxon>
        <taxon>Neopterygii</taxon>
        <taxon>Teleostei</taxon>
        <taxon>Protacanthopterygii</taxon>
        <taxon>Salmoniformes</taxon>
        <taxon>Salmonidae</taxon>
        <taxon>Salmoninae</taxon>
        <taxon>Hucho</taxon>
    </lineage>
</organism>
<dbReference type="Ensembl" id="ENSHHUT00000091900.1">
    <property type="protein sequence ID" value="ENSHHUP00000089136.1"/>
    <property type="gene ID" value="ENSHHUG00000051469.1"/>
</dbReference>
<dbReference type="PANTHER" id="PTHR24050:SF27">
    <property type="entry name" value="FIBRILLIN-1"/>
    <property type="match status" value="1"/>
</dbReference>
<proteinExistence type="inferred from homology"/>
<name>A0A4W5RGW9_9TELE</name>
<protein>
    <recommendedName>
        <fullName evidence="14">Multiple EGF-like-domains 6b</fullName>
    </recommendedName>
</protein>
<keyword evidence="7 9" id="KW-1015">Disulfide bond</keyword>
<reference evidence="12" key="2">
    <citation type="submission" date="2025-08" db="UniProtKB">
        <authorList>
            <consortium name="Ensembl"/>
        </authorList>
    </citation>
    <scope>IDENTIFICATION</scope>
</reference>
<dbReference type="InterPro" id="IPR001881">
    <property type="entry name" value="EGF-like_Ca-bd_dom"/>
</dbReference>
<feature type="domain" description="EGF-like" evidence="10">
    <location>
        <begin position="189"/>
        <end position="229"/>
    </location>
</feature>
<dbReference type="PROSITE" id="PS00010">
    <property type="entry name" value="ASX_HYDROXYL"/>
    <property type="match status" value="2"/>
</dbReference>
<keyword evidence="4 9" id="KW-0245">EGF-like domain</keyword>
<evidence type="ECO:0000313" key="13">
    <source>
        <dbReference type="Proteomes" id="UP000314982"/>
    </source>
</evidence>
<evidence type="ECO:0008006" key="14">
    <source>
        <dbReference type="Google" id="ProtNLM"/>
    </source>
</evidence>
<evidence type="ECO:0000256" key="7">
    <source>
        <dbReference type="ARBA" id="ARBA00023157"/>
    </source>
</evidence>
<keyword evidence="8" id="KW-0325">Glycoprotein</keyword>
<dbReference type="GeneTree" id="ENSGT00940000156971"/>
<evidence type="ECO:0000256" key="4">
    <source>
        <dbReference type="ARBA" id="ARBA00022536"/>
    </source>
</evidence>
<reference evidence="12" key="3">
    <citation type="submission" date="2025-09" db="UniProtKB">
        <authorList>
            <consortium name="Ensembl"/>
        </authorList>
    </citation>
    <scope>IDENTIFICATION</scope>
</reference>
<dbReference type="PROSITE" id="PS00022">
    <property type="entry name" value="EGF_1"/>
    <property type="match status" value="2"/>
</dbReference>
<evidence type="ECO:0000256" key="8">
    <source>
        <dbReference type="ARBA" id="ARBA00023180"/>
    </source>
</evidence>
<evidence type="ECO:0000256" key="1">
    <source>
        <dbReference type="ARBA" id="ARBA00004498"/>
    </source>
</evidence>
<dbReference type="FunFam" id="2.10.25.10:FF:000005">
    <property type="entry name" value="Fibrillin 2"/>
    <property type="match status" value="1"/>
</dbReference>
<dbReference type="SMART" id="SM00179">
    <property type="entry name" value="EGF_CA"/>
    <property type="match status" value="5"/>
</dbReference>
<evidence type="ECO:0000256" key="2">
    <source>
        <dbReference type="ARBA" id="ARBA00006127"/>
    </source>
</evidence>
<comment type="similarity">
    <text evidence="2">Belongs to the fibulin family.</text>
</comment>
<dbReference type="SUPFAM" id="SSF57184">
    <property type="entry name" value="Growth factor receptor domain"/>
    <property type="match status" value="1"/>
</dbReference>
<dbReference type="STRING" id="62062.ENSHHUP00000089136"/>
<evidence type="ECO:0000256" key="9">
    <source>
        <dbReference type="PROSITE-ProRule" id="PRU00076"/>
    </source>
</evidence>
<feature type="disulfide bond" evidence="9">
    <location>
        <begin position="136"/>
        <end position="145"/>
    </location>
</feature>
<dbReference type="Pfam" id="PF14670">
    <property type="entry name" value="FXa_inhibition"/>
    <property type="match status" value="3"/>
</dbReference>
<feature type="domain" description="EGF-like" evidence="10">
    <location>
        <begin position="108"/>
        <end position="146"/>
    </location>
</feature>
<dbReference type="PANTHER" id="PTHR24050">
    <property type="entry name" value="PA14 DOMAIN-CONTAINING PROTEIN"/>
    <property type="match status" value="1"/>
</dbReference>
<dbReference type="InterPro" id="IPR049883">
    <property type="entry name" value="NOTCH1_EGF-like"/>
</dbReference>
<evidence type="ECO:0000259" key="10">
    <source>
        <dbReference type="PROSITE" id="PS50026"/>
    </source>
</evidence>
<dbReference type="GO" id="GO:0005509">
    <property type="term" value="F:calcium ion binding"/>
    <property type="evidence" value="ECO:0007669"/>
    <property type="project" value="InterPro"/>
</dbReference>
<dbReference type="SMART" id="SM00181">
    <property type="entry name" value="EGF"/>
    <property type="match status" value="8"/>
</dbReference>
<dbReference type="Proteomes" id="UP000314982">
    <property type="component" value="Unassembled WGS sequence"/>
</dbReference>
<evidence type="ECO:0000256" key="3">
    <source>
        <dbReference type="ARBA" id="ARBA00022530"/>
    </source>
</evidence>
<reference evidence="13" key="1">
    <citation type="submission" date="2018-06" db="EMBL/GenBank/DDBJ databases">
        <title>Genome assembly of Danube salmon.</title>
        <authorList>
            <person name="Macqueen D.J."/>
            <person name="Gundappa M.K."/>
        </authorList>
    </citation>
    <scope>NUCLEOTIDE SEQUENCE [LARGE SCALE GENOMIC DNA]</scope>
</reference>
<dbReference type="InterPro" id="IPR011489">
    <property type="entry name" value="EMI_domain"/>
</dbReference>
<dbReference type="InterPro" id="IPR018097">
    <property type="entry name" value="EGF_Ca-bd_CS"/>
</dbReference>
<keyword evidence="3" id="KW-0272">Extracellular matrix</keyword>
<keyword evidence="3" id="KW-0964">Secreted</keyword>
<dbReference type="InterPro" id="IPR000152">
    <property type="entry name" value="EGF-type_Asp/Asn_hydroxyl_site"/>
</dbReference>
<dbReference type="Pfam" id="PF12662">
    <property type="entry name" value="cEGF"/>
    <property type="match status" value="1"/>
</dbReference>
<dbReference type="AlphaFoldDB" id="A0A4W5RGW9"/>
<feature type="disulfide bond" evidence="9">
    <location>
        <begin position="117"/>
        <end position="134"/>
    </location>
</feature>
<evidence type="ECO:0000259" key="11">
    <source>
        <dbReference type="PROSITE" id="PS51041"/>
    </source>
</evidence>
<dbReference type="InterPro" id="IPR009030">
    <property type="entry name" value="Growth_fac_rcpt_cys_sf"/>
</dbReference>
<dbReference type="SUPFAM" id="SSF57196">
    <property type="entry name" value="EGF/Laminin"/>
    <property type="match status" value="4"/>
</dbReference>